<name>A0AAD3TA19_NEPGR</name>
<gene>
    <name evidence="1" type="ORF">Nepgr_026987</name>
</gene>
<reference evidence="1" key="1">
    <citation type="submission" date="2023-05" db="EMBL/GenBank/DDBJ databases">
        <title>Nepenthes gracilis genome sequencing.</title>
        <authorList>
            <person name="Fukushima K."/>
        </authorList>
    </citation>
    <scope>NUCLEOTIDE SEQUENCE</scope>
    <source>
        <strain evidence="1">SING2019-196</strain>
    </source>
</reference>
<accession>A0AAD3TA19</accession>
<evidence type="ECO:0000313" key="1">
    <source>
        <dbReference type="EMBL" id="GMH25144.1"/>
    </source>
</evidence>
<keyword evidence="2" id="KW-1185">Reference proteome</keyword>
<sequence>MCRKGPLCHGGNDQADLVKEAHSSNGQQWLNDISDEGGIQVVQGKIWMTKLRKQAYRGKMGGYSDRYDLDDKGGRGDSFSLAPFKKKCGYVELKKGLEDRVRPKQPQLHTFPPQIPIPK</sequence>
<comment type="caution">
    <text evidence="1">The sequence shown here is derived from an EMBL/GenBank/DDBJ whole genome shotgun (WGS) entry which is preliminary data.</text>
</comment>
<organism evidence="1 2">
    <name type="scientific">Nepenthes gracilis</name>
    <name type="common">Slender pitcher plant</name>
    <dbReference type="NCBI Taxonomy" id="150966"/>
    <lineage>
        <taxon>Eukaryota</taxon>
        <taxon>Viridiplantae</taxon>
        <taxon>Streptophyta</taxon>
        <taxon>Embryophyta</taxon>
        <taxon>Tracheophyta</taxon>
        <taxon>Spermatophyta</taxon>
        <taxon>Magnoliopsida</taxon>
        <taxon>eudicotyledons</taxon>
        <taxon>Gunneridae</taxon>
        <taxon>Pentapetalae</taxon>
        <taxon>Caryophyllales</taxon>
        <taxon>Nepenthaceae</taxon>
        <taxon>Nepenthes</taxon>
    </lineage>
</organism>
<dbReference type="Proteomes" id="UP001279734">
    <property type="component" value="Unassembled WGS sequence"/>
</dbReference>
<protein>
    <submittedName>
        <fullName evidence="1">Uncharacterized protein</fullName>
    </submittedName>
</protein>
<evidence type="ECO:0000313" key="2">
    <source>
        <dbReference type="Proteomes" id="UP001279734"/>
    </source>
</evidence>
<dbReference type="AlphaFoldDB" id="A0AAD3TA19"/>
<dbReference type="EMBL" id="BSYO01000029">
    <property type="protein sequence ID" value="GMH25144.1"/>
    <property type="molecule type" value="Genomic_DNA"/>
</dbReference>
<proteinExistence type="predicted"/>